<comment type="similarity">
    <text evidence="2">Belongs to the PRP18 family.</text>
</comment>
<evidence type="ECO:0000313" key="10">
    <source>
        <dbReference type="EMBL" id="RNF00788.1"/>
    </source>
</evidence>
<evidence type="ECO:0000256" key="1">
    <source>
        <dbReference type="ARBA" id="ARBA00004123"/>
    </source>
</evidence>
<feature type="region of interest" description="Disordered" evidence="8">
    <location>
        <begin position="1"/>
        <end position="40"/>
    </location>
</feature>
<proteinExistence type="inferred from homology"/>
<protein>
    <recommendedName>
        <fullName evidence="3">Pre-mRNA-splicing factor 18</fullName>
    </recommendedName>
</protein>
<dbReference type="GO" id="GO:0071021">
    <property type="term" value="C:U2-type post-spliceosomal complex"/>
    <property type="evidence" value="ECO:0007669"/>
    <property type="project" value="TreeGrafter"/>
</dbReference>
<gene>
    <name evidence="10" type="ORF">Tco025E_08733</name>
</gene>
<evidence type="ECO:0000259" key="9">
    <source>
        <dbReference type="Pfam" id="PF02840"/>
    </source>
</evidence>
<sequence length="421" mass="46892">MSFAGLQKRLQKKAAAAAATETVASSSPSPGAKLDPTISASTVYDVAAREARVNYEERKRQRSPHEEAGPARNAPANDGGGCASVPSERLSAEKAIKKHLTEMEFLERRRLAEEAVLQCAEAMSRSMEPASTASSTAGIKSESELHYLSGLPAPLCQFLERRLQRSLDATAMSIDACEEEEHDLLSVLKVALKRPSNEHVMVPQQLEPLITILRVLWLALCWHWAMALSGKKGGDSPEEGWSYNVYLLSRHALPDLVRTTRGRDVALALEAWQAAYRVRQNMLDFLAYILHDVGVVVRLSGSDGSTSDEEPRIVPLKLVDSIFLMVQHLRCRDFAACRQVYVDLTMGTANWKLGLFSGGEVHMRRSMERIERRRIEHLLHNERAVRILHVLRELMDFVQANEVALLHSGLFAAEKSGQEHN</sequence>
<dbReference type="InterPro" id="IPR004098">
    <property type="entry name" value="Prp18"/>
</dbReference>
<keyword evidence="7" id="KW-0539">Nucleus</keyword>
<dbReference type="PANTHER" id="PTHR13007:SF19">
    <property type="entry name" value="PRE-MRNA-SPLICING FACTOR 18"/>
    <property type="match status" value="1"/>
</dbReference>
<dbReference type="AlphaFoldDB" id="A0A422N5Q0"/>
<dbReference type="EMBL" id="MKKU01000863">
    <property type="protein sequence ID" value="RNF00788.1"/>
    <property type="molecule type" value="Genomic_DNA"/>
</dbReference>
<organism evidence="10 11">
    <name type="scientific">Trypanosoma conorhini</name>
    <dbReference type="NCBI Taxonomy" id="83891"/>
    <lineage>
        <taxon>Eukaryota</taxon>
        <taxon>Discoba</taxon>
        <taxon>Euglenozoa</taxon>
        <taxon>Kinetoplastea</taxon>
        <taxon>Metakinetoplastina</taxon>
        <taxon>Trypanosomatida</taxon>
        <taxon>Trypanosomatidae</taxon>
        <taxon>Trypanosoma</taxon>
    </lineage>
</organism>
<evidence type="ECO:0000256" key="5">
    <source>
        <dbReference type="ARBA" id="ARBA00022728"/>
    </source>
</evidence>
<name>A0A422N5Q0_9TRYP</name>
<evidence type="ECO:0000256" key="2">
    <source>
        <dbReference type="ARBA" id="ARBA00008137"/>
    </source>
</evidence>
<feature type="region of interest" description="Disordered" evidence="8">
    <location>
        <begin position="54"/>
        <end position="86"/>
    </location>
</feature>
<dbReference type="GO" id="GO:0046540">
    <property type="term" value="C:U4/U6 x U5 tri-snRNP complex"/>
    <property type="evidence" value="ECO:0007669"/>
    <property type="project" value="TreeGrafter"/>
</dbReference>
<evidence type="ECO:0000256" key="6">
    <source>
        <dbReference type="ARBA" id="ARBA00023187"/>
    </source>
</evidence>
<comment type="caution">
    <text evidence="10">The sequence shown here is derived from an EMBL/GenBank/DDBJ whole genome shotgun (WGS) entry which is preliminary data.</text>
</comment>
<dbReference type="GO" id="GO:0000350">
    <property type="term" value="P:generation of catalytic spliceosome for second transesterification step"/>
    <property type="evidence" value="ECO:0007669"/>
    <property type="project" value="TreeGrafter"/>
</dbReference>
<keyword evidence="5" id="KW-0747">Spliceosome</keyword>
<dbReference type="GO" id="GO:0005682">
    <property type="term" value="C:U5 snRNP"/>
    <property type="evidence" value="ECO:0007669"/>
    <property type="project" value="TreeGrafter"/>
</dbReference>
<dbReference type="Proteomes" id="UP000284403">
    <property type="component" value="Unassembled WGS sequence"/>
</dbReference>
<evidence type="ECO:0000256" key="4">
    <source>
        <dbReference type="ARBA" id="ARBA00022664"/>
    </source>
</evidence>
<dbReference type="GeneID" id="40322344"/>
<dbReference type="OrthoDB" id="10261918at2759"/>
<evidence type="ECO:0000313" key="11">
    <source>
        <dbReference type="Proteomes" id="UP000284403"/>
    </source>
</evidence>
<dbReference type="SUPFAM" id="SSF47938">
    <property type="entry name" value="Functional domain of the splicing factor Prp18"/>
    <property type="match status" value="1"/>
</dbReference>
<dbReference type="Pfam" id="PF02840">
    <property type="entry name" value="Prp18"/>
    <property type="match status" value="1"/>
</dbReference>
<keyword evidence="11" id="KW-1185">Reference proteome</keyword>
<reference evidence="10 11" key="1">
    <citation type="journal article" date="2018" name="BMC Genomics">
        <title>Genomic comparison of Trypanosoma conorhini and Trypanosoma rangeli to Trypanosoma cruzi strains of high and low virulence.</title>
        <authorList>
            <person name="Bradwell K.R."/>
            <person name="Koparde V.N."/>
            <person name="Matveyev A.V."/>
            <person name="Serrano M.G."/>
            <person name="Alves J.M."/>
            <person name="Parikh H."/>
            <person name="Huang B."/>
            <person name="Lee V."/>
            <person name="Espinosa-Alvarez O."/>
            <person name="Ortiz P.A."/>
            <person name="Costa-Martins A.G."/>
            <person name="Teixeira M.M."/>
            <person name="Buck G.A."/>
        </authorList>
    </citation>
    <scope>NUCLEOTIDE SEQUENCE [LARGE SCALE GENOMIC DNA]</scope>
    <source>
        <strain evidence="10 11">025E</strain>
    </source>
</reference>
<dbReference type="PANTHER" id="PTHR13007">
    <property type="entry name" value="PRE-MRNA SPLICING FACTOR-RELATED"/>
    <property type="match status" value="1"/>
</dbReference>
<feature type="compositionally biased region" description="Basic and acidic residues" evidence="8">
    <location>
        <begin position="54"/>
        <end position="69"/>
    </location>
</feature>
<accession>A0A422N5Q0</accession>
<dbReference type="InterPro" id="IPR039979">
    <property type="entry name" value="PRPF18"/>
</dbReference>
<evidence type="ECO:0000256" key="7">
    <source>
        <dbReference type="ARBA" id="ARBA00023242"/>
    </source>
</evidence>
<dbReference type="Gene3D" id="1.20.940.10">
    <property type="entry name" value="Functional domain of the splicing factor Prp18"/>
    <property type="match status" value="1"/>
</dbReference>
<comment type="subcellular location">
    <subcellularLocation>
        <location evidence="1">Nucleus</location>
    </subcellularLocation>
</comment>
<feature type="domain" description="Prp18" evidence="9">
    <location>
        <begin position="315"/>
        <end position="400"/>
    </location>
</feature>
<evidence type="ECO:0000256" key="8">
    <source>
        <dbReference type="SAM" id="MobiDB-lite"/>
    </source>
</evidence>
<evidence type="ECO:0000256" key="3">
    <source>
        <dbReference type="ARBA" id="ARBA00018242"/>
    </source>
</evidence>
<dbReference type="RefSeq" id="XP_029224316.1">
    <property type="nucleotide sequence ID" value="XM_029375576.1"/>
</dbReference>
<keyword evidence="6" id="KW-0508">mRNA splicing</keyword>
<keyword evidence="4" id="KW-0507">mRNA processing</keyword>